<dbReference type="EMBL" id="JABWDY010038685">
    <property type="protein sequence ID" value="KAF5179503.1"/>
    <property type="molecule type" value="Genomic_DNA"/>
</dbReference>
<reference evidence="4 5" key="1">
    <citation type="submission" date="2020-06" db="EMBL/GenBank/DDBJ databases">
        <title>Transcriptomic and genomic resources for Thalictrum thalictroides and T. hernandezii: Facilitating candidate gene discovery in an emerging model plant lineage.</title>
        <authorList>
            <person name="Arias T."/>
            <person name="Riano-Pachon D.M."/>
            <person name="Di Stilio V.S."/>
        </authorList>
    </citation>
    <scope>NUCLEOTIDE SEQUENCE [LARGE SCALE GENOMIC DNA]</scope>
    <source>
        <strain evidence="5">cv. WT478/WT964</strain>
        <tissue evidence="4">Leaves</tissue>
    </source>
</reference>
<proteinExistence type="predicted"/>
<feature type="domain" description="Sieve element occlusion N-terminal" evidence="2">
    <location>
        <begin position="115"/>
        <end position="392"/>
    </location>
</feature>
<dbReference type="InterPro" id="IPR039299">
    <property type="entry name" value="SEOA"/>
</dbReference>
<evidence type="ECO:0000259" key="3">
    <source>
        <dbReference type="Pfam" id="PF14577"/>
    </source>
</evidence>
<name>A0A7J6V3N2_THATH</name>
<gene>
    <name evidence="4" type="ORF">FRX31_030910</name>
</gene>
<keyword evidence="5" id="KW-1185">Reference proteome</keyword>
<organism evidence="4 5">
    <name type="scientific">Thalictrum thalictroides</name>
    <name type="common">Rue-anemone</name>
    <name type="synonym">Anemone thalictroides</name>
    <dbReference type="NCBI Taxonomy" id="46969"/>
    <lineage>
        <taxon>Eukaryota</taxon>
        <taxon>Viridiplantae</taxon>
        <taxon>Streptophyta</taxon>
        <taxon>Embryophyta</taxon>
        <taxon>Tracheophyta</taxon>
        <taxon>Spermatophyta</taxon>
        <taxon>Magnoliopsida</taxon>
        <taxon>Ranunculales</taxon>
        <taxon>Ranunculaceae</taxon>
        <taxon>Thalictroideae</taxon>
        <taxon>Thalictrum</taxon>
    </lineage>
</organism>
<evidence type="ECO:0000256" key="1">
    <source>
        <dbReference type="SAM" id="MobiDB-lite"/>
    </source>
</evidence>
<dbReference type="Pfam" id="PF14576">
    <property type="entry name" value="SEO_N"/>
    <property type="match status" value="1"/>
</dbReference>
<dbReference type="InterPro" id="IPR027942">
    <property type="entry name" value="SEO_N"/>
</dbReference>
<feature type="compositionally biased region" description="Polar residues" evidence="1">
    <location>
        <begin position="30"/>
        <end position="41"/>
    </location>
</feature>
<dbReference type="AlphaFoldDB" id="A0A7J6V3N2"/>
<dbReference type="PANTHER" id="PTHR33232">
    <property type="entry name" value="PROTEIN SIEVE ELEMENT OCCLUSION B-LIKE"/>
    <property type="match status" value="1"/>
</dbReference>
<protein>
    <submittedName>
        <fullName evidence="4">Sieve element occlusion b</fullName>
    </submittedName>
</protein>
<comment type="caution">
    <text evidence="4">The sequence shown here is derived from an EMBL/GenBank/DDBJ whole genome shotgun (WGS) entry which is preliminary data.</text>
</comment>
<dbReference type="OrthoDB" id="1895250at2759"/>
<dbReference type="InterPro" id="IPR027944">
    <property type="entry name" value="SEO_C"/>
</dbReference>
<dbReference type="GO" id="GO:0010088">
    <property type="term" value="P:phloem development"/>
    <property type="evidence" value="ECO:0007669"/>
    <property type="project" value="InterPro"/>
</dbReference>
<feature type="compositionally biased region" description="Polar residues" evidence="1">
    <location>
        <begin position="49"/>
        <end position="59"/>
    </location>
</feature>
<evidence type="ECO:0000313" key="5">
    <source>
        <dbReference type="Proteomes" id="UP000554482"/>
    </source>
</evidence>
<feature type="domain" description="Sieve element occlusion C-terminal" evidence="3">
    <location>
        <begin position="557"/>
        <end position="789"/>
    </location>
</feature>
<dbReference type="Pfam" id="PF14577">
    <property type="entry name" value="SEO_C"/>
    <property type="match status" value="1"/>
</dbReference>
<dbReference type="Proteomes" id="UP000554482">
    <property type="component" value="Unassembled WGS sequence"/>
</dbReference>
<accession>A0A7J6V3N2</accession>
<feature type="region of interest" description="Disordered" evidence="1">
    <location>
        <begin position="21"/>
        <end position="66"/>
    </location>
</feature>
<sequence>MNNTKPTSRLPMQILEQAKTMTRLPMQSLEPKTTPGSSRQTLEPKATTGLPTQMQTTQEPKAMAAGLPKQSLEPRAMAGLPMQSLEPKTMTGLPMQRVDPMLQLMRSDRHLFSSSDGSMMMRQIQATHVPDGREVDVRPLLHVIEDIVQRSTPNVLGANAHSHFDAFEDKTHQDGFTGILEAVAYTIHKISCEISSKCLDGADAHTTTLSLLNMLSSFSWDAKVVLTLAAFAVNYGDFWLLVQLYPTNHLAKSIMLLKQLPDVLEHNESLRSLVKAMLDVTKCIVELSELPAHYITPDVSAMSVATAQVPTAAYWTIKSVVACMSQMISLIGFRHEYTTSTNEAWELSSLTHKVNSIHDLLMKQLALCYQYIEEKRHVEAYQTLVRLFETLHIDNIKILKALFYTKDDLPLVDGFTKRRVSIDVLRRKSVLLLISDLSIPQEELSILEQLYRESRNIPSRPESQYEVVWLPVVDRVNPWTEAMQQQFDSMQLQMPWHTVYQPSAIDPAVIRYIKEVWHFVKMPLLVVLDPQGRVVCPNALPMMWIWGIAAFPFTSAREEALWKEETWRLELLVNGIDGTLLTWIPEGKFICLYGGEDIGWIRKFTTMARAAARIAGVPLEMVYVGKSNPRERVRRANEIIAAEKLSHYWPDLTSIWFFWVRLESMMYSKMQLGKTVEKDPIMQEIMRMLGYDSTNQGWAIIARGSGIPELARGNGEMMLTSFTQFDEWKEHVEPKGFIPALNDHLQHIQTPHHCTHLKLPGNVGRIMDTIVCAECGRLMEKFFMYECCNE</sequence>
<evidence type="ECO:0000313" key="4">
    <source>
        <dbReference type="EMBL" id="KAF5179503.1"/>
    </source>
</evidence>
<dbReference type="PANTHER" id="PTHR33232:SF20">
    <property type="entry name" value="PROTEIN SIEVE ELEMENT OCCLUSION B-LIKE"/>
    <property type="match status" value="1"/>
</dbReference>
<evidence type="ECO:0000259" key="2">
    <source>
        <dbReference type="Pfam" id="PF14576"/>
    </source>
</evidence>